<reference evidence="6 7" key="1">
    <citation type="journal article" date="2019" name="Nat. Med.">
        <title>A library of human gut bacterial isolates paired with longitudinal multiomics data enables mechanistic microbiome research.</title>
        <authorList>
            <person name="Poyet M."/>
            <person name="Groussin M."/>
            <person name="Gibbons S.M."/>
            <person name="Avila-Pacheco J."/>
            <person name="Jiang X."/>
            <person name="Kearney S.M."/>
            <person name="Perrotta A.R."/>
            <person name="Berdy B."/>
            <person name="Zhao S."/>
            <person name="Lieberman T.D."/>
            <person name="Swanson P.K."/>
            <person name="Smith M."/>
            <person name="Roesemann S."/>
            <person name="Alexander J.E."/>
            <person name="Rich S.A."/>
            <person name="Livny J."/>
            <person name="Vlamakis H."/>
            <person name="Clish C."/>
            <person name="Bullock K."/>
            <person name="Deik A."/>
            <person name="Scott J."/>
            <person name="Pierce K.A."/>
            <person name="Xavier R.J."/>
            <person name="Alm E.J."/>
        </authorList>
    </citation>
    <scope>NUCLEOTIDE SEQUENCE [LARGE SCALE GENOMIC DNA]</scope>
    <source>
        <strain evidence="6 7">BIOML-A1</strain>
    </source>
</reference>
<keyword evidence="3 4" id="KW-0326">Glycosidase</keyword>
<protein>
    <recommendedName>
        <fullName evidence="4">Alpha-galactosidase</fullName>
        <ecNumber evidence="4">3.2.1.22</ecNumber>
    </recommendedName>
    <alternativeName>
        <fullName evidence="4">Melibiase</fullName>
    </alternativeName>
</protein>
<gene>
    <name evidence="6" type="ORF">F2Y58_24870</name>
</gene>
<dbReference type="Gene3D" id="3.20.20.70">
    <property type="entry name" value="Aldolase class I"/>
    <property type="match status" value="1"/>
</dbReference>
<dbReference type="InterPro" id="IPR002241">
    <property type="entry name" value="Glyco_hydro_27"/>
</dbReference>
<comment type="catalytic activity">
    <reaction evidence="4">
        <text>Hydrolysis of terminal, non-reducing alpha-D-galactose residues in alpha-D-galactosides, including galactose oligosaccharides, galactomannans and galactolipids.</text>
        <dbReference type="EC" id="3.2.1.22"/>
    </reaction>
</comment>
<accession>A0A4Q5HFB5</accession>
<evidence type="ECO:0000313" key="6">
    <source>
        <dbReference type="EMBL" id="KAA5389085.1"/>
    </source>
</evidence>
<evidence type="ECO:0000256" key="1">
    <source>
        <dbReference type="ARBA" id="ARBA00009743"/>
    </source>
</evidence>
<evidence type="ECO:0000256" key="4">
    <source>
        <dbReference type="RuleBase" id="RU361168"/>
    </source>
</evidence>
<keyword evidence="4" id="KW-1015">Disulfide bond</keyword>
<dbReference type="InterPro" id="IPR017853">
    <property type="entry name" value="GH"/>
</dbReference>
<sequence>MKRTLCTMKTKLIILLLASTLTAGAQMYFGTKKEVPDSVFNALAQTPPMGWTSWNTFGCNVSEQLIKEMADAMIATGMKDAGYEYLVIDDCWQVGRDEEGNIQVDPKRFPNGMKALADYVHAKGLKMGIYSCAGSE</sequence>
<dbReference type="PANTHER" id="PTHR11452:SF75">
    <property type="entry name" value="ALPHA-GALACTOSIDASE MEL1"/>
    <property type="match status" value="1"/>
</dbReference>
<dbReference type="SUPFAM" id="SSF51445">
    <property type="entry name" value="(Trans)glycosidases"/>
    <property type="match status" value="1"/>
</dbReference>
<dbReference type="PROSITE" id="PS00512">
    <property type="entry name" value="ALPHA_GALACTOSIDASE"/>
    <property type="match status" value="1"/>
</dbReference>
<dbReference type="GO" id="GO:0005975">
    <property type="term" value="P:carbohydrate metabolic process"/>
    <property type="evidence" value="ECO:0007669"/>
    <property type="project" value="InterPro"/>
</dbReference>
<keyword evidence="2 4" id="KW-0378">Hydrolase</keyword>
<comment type="similarity">
    <text evidence="1 4">Belongs to the glycosyl hydrolase 27 family.</text>
</comment>
<feature type="non-terminal residue" evidence="6">
    <location>
        <position position="136"/>
    </location>
</feature>
<comment type="caution">
    <text evidence="6">The sequence shown here is derived from an EMBL/GenBank/DDBJ whole genome shotgun (WGS) entry which is preliminary data.</text>
</comment>
<dbReference type="InterPro" id="IPR013785">
    <property type="entry name" value="Aldolase_TIM"/>
</dbReference>
<feature type="signal peptide" evidence="5">
    <location>
        <begin position="1"/>
        <end position="25"/>
    </location>
</feature>
<dbReference type="GO" id="GO:0004557">
    <property type="term" value="F:alpha-galactosidase activity"/>
    <property type="evidence" value="ECO:0007669"/>
    <property type="project" value="UniProtKB-EC"/>
</dbReference>
<dbReference type="Proteomes" id="UP000481616">
    <property type="component" value="Unassembled WGS sequence"/>
</dbReference>
<proteinExistence type="inferred from homology"/>
<name>A0A4Q5HFB5_9BACT</name>
<dbReference type="CDD" id="cd14792">
    <property type="entry name" value="GH27"/>
    <property type="match status" value="1"/>
</dbReference>
<dbReference type="PRINTS" id="PR00740">
    <property type="entry name" value="GLHYDRLASE27"/>
</dbReference>
<dbReference type="Pfam" id="PF16499">
    <property type="entry name" value="Melibiase_2"/>
    <property type="match status" value="1"/>
</dbReference>
<dbReference type="PANTHER" id="PTHR11452">
    <property type="entry name" value="ALPHA-GALACTOSIDASE/ALPHA-N-ACETYLGALACTOSAMINIDASE"/>
    <property type="match status" value="1"/>
</dbReference>
<dbReference type="EMBL" id="VVYY01000111">
    <property type="protein sequence ID" value="KAA5389085.1"/>
    <property type="molecule type" value="Genomic_DNA"/>
</dbReference>
<dbReference type="AlphaFoldDB" id="A0A4Q5HFB5"/>
<dbReference type="InterPro" id="IPR000111">
    <property type="entry name" value="Glyco_hydro_27/36_CS"/>
</dbReference>
<evidence type="ECO:0000256" key="5">
    <source>
        <dbReference type="SAM" id="SignalP"/>
    </source>
</evidence>
<organism evidence="6 7">
    <name type="scientific">Phocaeicola dorei</name>
    <dbReference type="NCBI Taxonomy" id="357276"/>
    <lineage>
        <taxon>Bacteria</taxon>
        <taxon>Pseudomonadati</taxon>
        <taxon>Bacteroidota</taxon>
        <taxon>Bacteroidia</taxon>
        <taxon>Bacteroidales</taxon>
        <taxon>Bacteroidaceae</taxon>
        <taxon>Phocaeicola</taxon>
    </lineage>
</organism>
<evidence type="ECO:0000256" key="2">
    <source>
        <dbReference type="ARBA" id="ARBA00022801"/>
    </source>
</evidence>
<dbReference type="EC" id="3.2.1.22" evidence="4"/>
<keyword evidence="5" id="KW-0732">Signal</keyword>
<feature type="chain" id="PRO_5043194541" description="Alpha-galactosidase" evidence="5">
    <location>
        <begin position="26"/>
        <end position="136"/>
    </location>
</feature>
<evidence type="ECO:0000313" key="7">
    <source>
        <dbReference type="Proteomes" id="UP000481616"/>
    </source>
</evidence>
<evidence type="ECO:0000256" key="3">
    <source>
        <dbReference type="ARBA" id="ARBA00023295"/>
    </source>
</evidence>